<dbReference type="RefSeq" id="XP_040709715.1">
    <property type="nucleotide sequence ID" value="XM_040858978.1"/>
</dbReference>
<reference evidence="2 3" key="1">
    <citation type="submission" date="2016-07" db="EMBL/GenBank/DDBJ databases">
        <title>Pervasive Adenine N6-methylation of Active Genes in Fungi.</title>
        <authorList>
            <consortium name="DOE Joint Genome Institute"/>
            <person name="Mondo S.J."/>
            <person name="Dannebaum R.O."/>
            <person name="Kuo R.C."/>
            <person name="Labutti K."/>
            <person name="Haridas S."/>
            <person name="Kuo A."/>
            <person name="Salamov A."/>
            <person name="Ahrendt S.R."/>
            <person name="Lipzen A."/>
            <person name="Sullivan W."/>
            <person name="Andreopoulos W.B."/>
            <person name="Clum A."/>
            <person name="Lindquist E."/>
            <person name="Daum C."/>
            <person name="Ramamoorthy G.K."/>
            <person name="Gryganskyi A."/>
            <person name="Culley D."/>
            <person name="Magnuson J.K."/>
            <person name="James T.Y."/>
            <person name="O'Malley M.A."/>
            <person name="Stajich J.E."/>
            <person name="Spatafora J.W."/>
            <person name="Visel A."/>
            <person name="Grigoriev I.V."/>
        </authorList>
    </citation>
    <scope>NUCLEOTIDE SEQUENCE [LARGE SCALE GENOMIC DNA]</scope>
    <source>
        <strain evidence="2 3">CBS 129021</strain>
    </source>
</reference>
<dbReference type="EMBL" id="MCFJ01000026">
    <property type="protein sequence ID" value="ORY55657.1"/>
    <property type="molecule type" value="Genomic_DNA"/>
</dbReference>
<dbReference type="GeneID" id="63775190"/>
<comment type="caution">
    <text evidence="2">The sequence shown here is derived from an EMBL/GenBank/DDBJ whole genome shotgun (WGS) entry which is preliminary data.</text>
</comment>
<protein>
    <submittedName>
        <fullName evidence="2">Uncharacterized protein</fullName>
    </submittedName>
</protein>
<evidence type="ECO:0000256" key="1">
    <source>
        <dbReference type="SAM" id="Coils"/>
    </source>
</evidence>
<gene>
    <name evidence="2" type="ORF">BCR38DRAFT_414836</name>
</gene>
<organism evidence="2 3">
    <name type="scientific">Pseudomassariella vexata</name>
    <dbReference type="NCBI Taxonomy" id="1141098"/>
    <lineage>
        <taxon>Eukaryota</taxon>
        <taxon>Fungi</taxon>
        <taxon>Dikarya</taxon>
        <taxon>Ascomycota</taxon>
        <taxon>Pezizomycotina</taxon>
        <taxon>Sordariomycetes</taxon>
        <taxon>Xylariomycetidae</taxon>
        <taxon>Amphisphaeriales</taxon>
        <taxon>Pseudomassariaceae</taxon>
        <taxon>Pseudomassariella</taxon>
    </lineage>
</organism>
<dbReference type="AlphaFoldDB" id="A0A1Y2D8W0"/>
<keyword evidence="3" id="KW-1185">Reference proteome</keyword>
<evidence type="ECO:0000313" key="3">
    <source>
        <dbReference type="Proteomes" id="UP000193689"/>
    </source>
</evidence>
<evidence type="ECO:0000313" key="2">
    <source>
        <dbReference type="EMBL" id="ORY55657.1"/>
    </source>
</evidence>
<accession>A0A1Y2D8W0</accession>
<dbReference type="OrthoDB" id="5234772at2759"/>
<feature type="coiled-coil region" evidence="1">
    <location>
        <begin position="223"/>
        <end position="260"/>
    </location>
</feature>
<dbReference type="InParanoid" id="A0A1Y2D8W0"/>
<keyword evidence="1" id="KW-0175">Coiled coil</keyword>
<name>A0A1Y2D8W0_9PEZI</name>
<proteinExistence type="predicted"/>
<sequence>MLEPWDEVLIREKESQSCADDVETIKTTCAKEHGKRHVSECSECWSRLVNRMRDRYLNSATQEWFSGRRLFLQELDTLFAQAHEHKIDLKAIDERIFEQKQEWFREKVKNMGLQAATKTPSETRELQQLLNDKGIPVEQLSSNLRGAFRDGLVNNEKASNEFLDRLSNTKTPQERNEACVDIFFQPTHDPDGAAKAQKYIDMVHNGTPVADVISAMLRDRQTSKGNQDQRQALEKKLEELRRAKAAHEADKAKKAKIRQEKADAAAAASEPDFPLPPCAFCSKAVNTAGFVPCYICLVLSEHYRLQDEPIVFCSDDGPHMEAYESHCKTHHCSSDQECRRLQDEDVMMDDGSSIDPVFCQECVDVLKLPSLFCSAQCFDANFDMHCDRIHKELDDNEIGQFGCVSLSDATREWEQKTGAFNV</sequence>
<dbReference type="Proteomes" id="UP000193689">
    <property type="component" value="Unassembled WGS sequence"/>
</dbReference>